<gene>
    <name evidence="2" type="ORF">BN1209_0365</name>
</gene>
<evidence type="ECO:0000259" key="1">
    <source>
        <dbReference type="PROSITE" id="PS50943"/>
    </source>
</evidence>
<feature type="domain" description="HTH cro/C1-type" evidence="1">
    <location>
        <begin position="24"/>
        <end position="52"/>
    </location>
</feature>
<evidence type="ECO:0000313" key="2">
    <source>
        <dbReference type="EMBL" id="CEN55415.1"/>
    </source>
</evidence>
<accession>A0A0B7IY23</accession>
<reference evidence="3" key="1">
    <citation type="submission" date="2014-12" db="EMBL/GenBank/DDBJ databases">
        <authorList>
            <person name="Salcher M.M."/>
        </authorList>
    </citation>
    <scope>NUCLEOTIDE SEQUENCE [LARGE SCALE GENOMIC DNA]</scope>
    <source>
        <strain evidence="3">MMS-10A-171</strain>
    </source>
</reference>
<protein>
    <submittedName>
        <fullName evidence="2">XRE family transcriptional regulator</fullName>
    </submittedName>
</protein>
<organism evidence="2 3">
    <name type="scientific">Candidatus Methylopumilus turicensis</name>
    <dbReference type="NCBI Taxonomy" id="1581680"/>
    <lineage>
        <taxon>Bacteria</taxon>
        <taxon>Pseudomonadati</taxon>
        <taxon>Pseudomonadota</taxon>
        <taxon>Betaproteobacteria</taxon>
        <taxon>Nitrosomonadales</taxon>
        <taxon>Methylophilaceae</taxon>
        <taxon>Candidatus Methylopumilus</taxon>
    </lineage>
</organism>
<keyword evidence="3" id="KW-1185">Reference proteome</keyword>
<name>A0A0B7IY23_9PROT</name>
<dbReference type="EMBL" id="LN794158">
    <property type="protein sequence ID" value="CEN55415.1"/>
    <property type="molecule type" value="Genomic_DNA"/>
</dbReference>
<dbReference type="InterPro" id="IPR001387">
    <property type="entry name" value="Cro/C1-type_HTH"/>
</dbReference>
<sequence>MGVAQDKLGVQVGLDEGSSSARMSRYESGVHEPSYLTASKIAKVLSVPTAYLYCEDDELAETILLISKLSAERRRGLFEELMKS</sequence>
<dbReference type="AlphaFoldDB" id="A0A0B7IY23"/>
<proteinExistence type="predicted"/>
<evidence type="ECO:0000313" key="3">
    <source>
        <dbReference type="Proteomes" id="UP000056322"/>
    </source>
</evidence>
<dbReference type="InterPro" id="IPR010982">
    <property type="entry name" value="Lambda_DNA-bd_dom_sf"/>
</dbReference>
<dbReference type="Proteomes" id="UP000056322">
    <property type="component" value="Chromosome 1"/>
</dbReference>
<dbReference type="CDD" id="cd00093">
    <property type="entry name" value="HTH_XRE"/>
    <property type="match status" value="1"/>
</dbReference>
<dbReference type="SUPFAM" id="SSF47413">
    <property type="entry name" value="lambda repressor-like DNA-binding domains"/>
    <property type="match status" value="1"/>
</dbReference>
<dbReference type="KEGG" id="mbac:BN1209_0365"/>
<dbReference type="RefSeq" id="WP_197539016.1">
    <property type="nucleotide sequence ID" value="NZ_LN794158.1"/>
</dbReference>
<dbReference type="Gene3D" id="1.10.260.40">
    <property type="entry name" value="lambda repressor-like DNA-binding domains"/>
    <property type="match status" value="1"/>
</dbReference>
<dbReference type="GO" id="GO:0003677">
    <property type="term" value="F:DNA binding"/>
    <property type="evidence" value="ECO:0007669"/>
    <property type="project" value="InterPro"/>
</dbReference>
<dbReference type="Pfam" id="PF01381">
    <property type="entry name" value="HTH_3"/>
    <property type="match status" value="1"/>
</dbReference>
<dbReference type="HOGENOM" id="CLU_066192_10_1_4"/>
<dbReference type="PROSITE" id="PS50943">
    <property type="entry name" value="HTH_CROC1"/>
    <property type="match status" value="1"/>
</dbReference>